<evidence type="ECO:0000256" key="3">
    <source>
        <dbReference type="ARBA" id="ARBA00023125"/>
    </source>
</evidence>
<dbReference type="EMBL" id="CAXHTA020000002">
    <property type="protein sequence ID" value="CAL5219589.1"/>
    <property type="molecule type" value="Genomic_DNA"/>
</dbReference>
<evidence type="ECO:0000313" key="10">
    <source>
        <dbReference type="Proteomes" id="UP001497392"/>
    </source>
</evidence>
<feature type="compositionally biased region" description="Polar residues" evidence="7">
    <location>
        <begin position="125"/>
        <end position="141"/>
    </location>
</feature>
<dbReference type="InterPro" id="IPR004827">
    <property type="entry name" value="bZIP"/>
</dbReference>
<proteinExistence type="predicted"/>
<feature type="region of interest" description="Disordered" evidence="7">
    <location>
        <begin position="125"/>
        <end position="186"/>
    </location>
</feature>
<reference evidence="9 10" key="1">
    <citation type="submission" date="2024-06" db="EMBL/GenBank/DDBJ databases">
        <authorList>
            <person name="Kraege A."/>
            <person name="Thomma B."/>
        </authorList>
    </citation>
    <scope>NUCLEOTIDE SEQUENCE [LARGE SCALE GENOMIC DNA]</scope>
</reference>
<organism evidence="9 10">
    <name type="scientific">Coccomyxa viridis</name>
    <dbReference type="NCBI Taxonomy" id="1274662"/>
    <lineage>
        <taxon>Eukaryota</taxon>
        <taxon>Viridiplantae</taxon>
        <taxon>Chlorophyta</taxon>
        <taxon>core chlorophytes</taxon>
        <taxon>Trebouxiophyceae</taxon>
        <taxon>Trebouxiophyceae incertae sedis</taxon>
        <taxon>Coccomyxaceae</taxon>
        <taxon>Coccomyxa</taxon>
    </lineage>
</organism>
<evidence type="ECO:0000256" key="4">
    <source>
        <dbReference type="ARBA" id="ARBA00023163"/>
    </source>
</evidence>
<dbReference type="Proteomes" id="UP001497392">
    <property type="component" value="Unassembled WGS sequence"/>
</dbReference>
<dbReference type="SUPFAM" id="SSF57959">
    <property type="entry name" value="Leucine zipper domain"/>
    <property type="match status" value="1"/>
</dbReference>
<dbReference type="Pfam" id="PF00170">
    <property type="entry name" value="bZIP_1"/>
    <property type="match status" value="1"/>
</dbReference>
<evidence type="ECO:0000256" key="2">
    <source>
        <dbReference type="ARBA" id="ARBA00023015"/>
    </source>
</evidence>
<accession>A0ABP1FLU3</accession>
<feature type="compositionally biased region" description="Basic residues" evidence="7">
    <location>
        <begin position="151"/>
        <end position="170"/>
    </location>
</feature>
<feature type="coiled-coil region" evidence="6">
    <location>
        <begin position="213"/>
        <end position="275"/>
    </location>
</feature>
<evidence type="ECO:0000256" key="5">
    <source>
        <dbReference type="ARBA" id="ARBA00023242"/>
    </source>
</evidence>
<dbReference type="SMART" id="SM00338">
    <property type="entry name" value="BRLZ"/>
    <property type="match status" value="1"/>
</dbReference>
<evidence type="ECO:0000313" key="9">
    <source>
        <dbReference type="EMBL" id="CAL5219589.1"/>
    </source>
</evidence>
<dbReference type="InterPro" id="IPR045314">
    <property type="entry name" value="bZIP_plant_GBF1"/>
</dbReference>
<name>A0ABP1FLU3_9CHLO</name>
<keyword evidence="3" id="KW-0238">DNA-binding</keyword>
<sequence>MALPQQIVPVEDQPGKSHLFYHVFEGAMAYIKEAEGFLAKLPSISLEGMEPLAPQGPPREQMPTVETQGYKGPQPGCYAFPGFEQQAMTEQKNSTVPSNSQFSPNSTLFPLSSIESYDSGSVRSQAGLLSNPMNDMSSCESDSAEDPSLRRSLRGAGRKSKPTKEKRKVGRPIAYCGDPNSPDLTPAERRRIKRRIANRESARRVRARRQDMIEEMAIKARQMEDQNMQLANHASAVEQQHAAMMAQLGDFNQRLQQTTVENEQLAKEISSLRNAVNSSMMPAQQPKEAVADHVQPNMPMPNSPVNHSSGGKMVYGNSASAYPSASMPFNGEGLQSAPSFGNGMRSAFMQSASTALPEMPEASGPLFDIPKGFSKGFSLAPSMDQLMPNFDPLGMSLNDFLLGETC</sequence>
<keyword evidence="10" id="KW-1185">Reference proteome</keyword>
<feature type="domain" description="BZIP" evidence="8">
    <location>
        <begin position="188"/>
        <end position="251"/>
    </location>
</feature>
<evidence type="ECO:0000256" key="6">
    <source>
        <dbReference type="SAM" id="Coils"/>
    </source>
</evidence>
<dbReference type="PROSITE" id="PS50217">
    <property type="entry name" value="BZIP"/>
    <property type="match status" value="1"/>
</dbReference>
<keyword evidence="5" id="KW-0539">Nucleus</keyword>
<keyword evidence="4" id="KW-0804">Transcription</keyword>
<dbReference type="CDD" id="cd14702">
    <property type="entry name" value="bZIP_plant_GBF1"/>
    <property type="match status" value="1"/>
</dbReference>
<dbReference type="PROSITE" id="PS00036">
    <property type="entry name" value="BZIP_BASIC"/>
    <property type="match status" value="1"/>
</dbReference>
<gene>
    <name evidence="9" type="primary">g1452</name>
    <name evidence="9" type="ORF">VP750_LOCUS1248</name>
</gene>
<dbReference type="InterPro" id="IPR046347">
    <property type="entry name" value="bZIP_sf"/>
</dbReference>
<dbReference type="Gene3D" id="1.20.5.170">
    <property type="match status" value="1"/>
</dbReference>
<protein>
    <submittedName>
        <fullName evidence="9">G1452 protein</fullName>
    </submittedName>
</protein>
<evidence type="ECO:0000256" key="7">
    <source>
        <dbReference type="SAM" id="MobiDB-lite"/>
    </source>
</evidence>
<comment type="caution">
    <text evidence="9">The sequence shown here is derived from an EMBL/GenBank/DDBJ whole genome shotgun (WGS) entry which is preliminary data.</text>
</comment>
<evidence type="ECO:0000259" key="8">
    <source>
        <dbReference type="PROSITE" id="PS50217"/>
    </source>
</evidence>
<keyword evidence="6" id="KW-0175">Coiled coil</keyword>
<keyword evidence="2" id="KW-0805">Transcription regulation</keyword>
<evidence type="ECO:0000256" key="1">
    <source>
        <dbReference type="ARBA" id="ARBA00004123"/>
    </source>
</evidence>
<feature type="region of interest" description="Disordered" evidence="7">
    <location>
        <begin position="88"/>
        <end position="107"/>
    </location>
</feature>
<comment type="subcellular location">
    <subcellularLocation>
        <location evidence="1">Nucleus</location>
    </subcellularLocation>
</comment>